<dbReference type="Pfam" id="PF00732">
    <property type="entry name" value="GMC_oxred_N"/>
    <property type="match status" value="1"/>
</dbReference>
<dbReference type="GO" id="GO:0044550">
    <property type="term" value="P:secondary metabolite biosynthetic process"/>
    <property type="evidence" value="ECO:0007669"/>
    <property type="project" value="TreeGrafter"/>
</dbReference>
<dbReference type="EMBL" id="FJOG01000027">
    <property type="protein sequence ID" value="CZR64631.1"/>
    <property type="molecule type" value="Genomic_DNA"/>
</dbReference>
<keyword evidence="4" id="KW-0285">Flavoprotein</keyword>
<feature type="active site" description="Proton donor" evidence="2">
    <location>
        <position position="557"/>
    </location>
</feature>
<name>A0A1L7XHX9_9HELO</name>
<reference evidence="8 9" key="1">
    <citation type="submission" date="2016-03" db="EMBL/GenBank/DDBJ databases">
        <authorList>
            <person name="Ploux O."/>
        </authorList>
    </citation>
    <scope>NUCLEOTIDE SEQUENCE [LARGE SCALE GENOMIC DNA]</scope>
    <source>
        <strain evidence="8 9">UAMH 11012</strain>
    </source>
</reference>
<dbReference type="PANTHER" id="PTHR11552:SF115">
    <property type="entry name" value="DEHYDROGENASE XPTC-RELATED"/>
    <property type="match status" value="1"/>
</dbReference>
<evidence type="ECO:0000259" key="7">
    <source>
        <dbReference type="PROSITE" id="PS00624"/>
    </source>
</evidence>
<dbReference type="InterPro" id="IPR007867">
    <property type="entry name" value="GMC_OxRtase_C"/>
</dbReference>
<keyword evidence="3 4" id="KW-0274">FAD</keyword>
<dbReference type="PROSITE" id="PS00623">
    <property type="entry name" value="GMC_OXRED_1"/>
    <property type="match status" value="1"/>
</dbReference>
<keyword evidence="5" id="KW-0732">Signal</keyword>
<dbReference type="PIRSF" id="PIRSF000137">
    <property type="entry name" value="Alcohol_oxidase"/>
    <property type="match status" value="1"/>
</dbReference>
<organism evidence="8 9">
    <name type="scientific">Phialocephala subalpina</name>
    <dbReference type="NCBI Taxonomy" id="576137"/>
    <lineage>
        <taxon>Eukaryota</taxon>
        <taxon>Fungi</taxon>
        <taxon>Dikarya</taxon>
        <taxon>Ascomycota</taxon>
        <taxon>Pezizomycotina</taxon>
        <taxon>Leotiomycetes</taxon>
        <taxon>Helotiales</taxon>
        <taxon>Mollisiaceae</taxon>
        <taxon>Phialocephala</taxon>
        <taxon>Phialocephala fortinii species complex</taxon>
    </lineage>
</organism>
<dbReference type="InterPro" id="IPR012132">
    <property type="entry name" value="GMC_OxRdtase"/>
</dbReference>
<dbReference type="SUPFAM" id="SSF51905">
    <property type="entry name" value="FAD/NAD(P)-binding domain"/>
    <property type="match status" value="1"/>
</dbReference>
<feature type="signal peptide" evidence="5">
    <location>
        <begin position="1"/>
        <end position="21"/>
    </location>
</feature>
<feature type="binding site" evidence="3">
    <location>
        <begin position="135"/>
        <end position="138"/>
    </location>
    <ligand>
        <name>FAD</name>
        <dbReference type="ChEBI" id="CHEBI:57692"/>
    </ligand>
</feature>
<evidence type="ECO:0000313" key="9">
    <source>
        <dbReference type="Proteomes" id="UP000184330"/>
    </source>
</evidence>
<dbReference type="Gene3D" id="3.50.50.60">
    <property type="entry name" value="FAD/NAD(P)-binding domain"/>
    <property type="match status" value="1"/>
</dbReference>
<feature type="domain" description="Glucose-methanol-choline oxidoreductase N-terminal" evidence="7">
    <location>
        <begin position="313"/>
        <end position="327"/>
    </location>
</feature>
<feature type="binding site" evidence="3">
    <location>
        <position position="272"/>
    </location>
    <ligand>
        <name>FAD</name>
        <dbReference type="ChEBI" id="CHEBI:57692"/>
    </ligand>
</feature>
<dbReference type="InterPro" id="IPR000172">
    <property type="entry name" value="GMC_OxRdtase_N"/>
</dbReference>
<feature type="active site" description="Proton acceptor" evidence="2">
    <location>
        <position position="600"/>
    </location>
</feature>
<dbReference type="SUPFAM" id="SSF54373">
    <property type="entry name" value="FAD-linked reductases, C-terminal domain"/>
    <property type="match status" value="1"/>
</dbReference>
<evidence type="ECO:0000256" key="4">
    <source>
        <dbReference type="RuleBase" id="RU003968"/>
    </source>
</evidence>
<dbReference type="AlphaFoldDB" id="A0A1L7XHX9"/>
<proteinExistence type="inferred from homology"/>
<evidence type="ECO:0000256" key="5">
    <source>
        <dbReference type="SAM" id="SignalP"/>
    </source>
</evidence>
<evidence type="ECO:0000256" key="3">
    <source>
        <dbReference type="PIRSR" id="PIRSR000137-2"/>
    </source>
</evidence>
<comment type="similarity">
    <text evidence="1 4">Belongs to the GMC oxidoreductase family.</text>
</comment>
<feature type="chain" id="PRO_5012159799" evidence="5">
    <location>
        <begin position="22"/>
        <end position="620"/>
    </location>
</feature>
<accession>A0A1L7XHX9</accession>
<dbReference type="Pfam" id="PF05199">
    <property type="entry name" value="GMC_oxred_C"/>
    <property type="match status" value="1"/>
</dbReference>
<feature type="domain" description="Glucose-methanol-choline oxidoreductase N-terminal" evidence="6">
    <location>
        <begin position="125"/>
        <end position="148"/>
    </location>
</feature>
<protein>
    <submittedName>
        <fullName evidence="8">Related to alcohol oxidase</fullName>
    </submittedName>
</protein>
<dbReference type="OrthoDB" id="269227at2759"/>
<dbReference type="PROSITE" id="PS00624">
    <property type="entry name" value="GMC_OXRED_2"/>
    <property type="match status" value="1"/>
</dbReference>
<dbReference type="GO" id="GO:0050660">
    <property type="term" value="F:flavin adenine dinucleotide binding"/>
    <property type="evidence" value="ECO:0007669"/>
    <property type="project" value="InterPro"/>
</dbReference>
<keyword evidence="9" id="KW-1185">Reference proteome</keyword>
<comment type="cofactor">
    <cofactor evidence="3">
        <name>FAD</name>
        <dbReference type="ChEBI" id="CHEBI:57692"/>
    </cofactor>
</comment>
<dbReference type="PANTHER" id="PTHR11552">
    <property type="entry name" value="GLUCOSE-METHANOL-CHOLINE GMC OXIDOREDUCTASE"/>
    <property type="match status" value="1"/>
</dbReference>
<dbReference type="Gene3D" id="3.30.560.10">
    <property type="entry name" value="Glucose Oxidase, domain 3"/>
    <property type="match status" value="1"/>
</dbReference>
<dbReference type="GO" id="GO:0016614">
    <property type="term" value="F:oxidoreductase activity, acting on CH-OH group of donors"/>
    <property type="evidence" value="ECO:0007669"/>
    <property type="project" value="InterPro"/>
</dbReference>
<dbReference type="InterPro" id="IPR036188">
    <property type="entry name" value="FAD/NAD-bd_sf"/>
</dbReference>
<evidence type="ECO:0000259" key="6">
    <source>
        <dbReference type="PROSITE" id="PS00623"/>
    </source>
</evidence>
<dbReference type="STRING" id="576137.A0A1L7XHX9"/>
<evidence type="ECO:0000256" key="1">
    <source>
        <dbReference type="ARBA" id="ARBA00010790"/>
    </source>
</evidence>
<evidence type="ECO:0000256" key="2">
    <source>
        <dbReference type="PIRSR" id="PIRSR000137-1"/>
    </source>
</evidence>
<gene>
    <name evidence="8" type="ORF">PAC_14529</name>
</gene>
<evidence type="ECO:0000313" key="8">
    <source>
        <dbReference type="EMBL" id="CZR64631.1"/>
    </source>
</evidence>
<feature type="binding site" evidence="3">
    <location>
        <begin position="49"/>
        <end position="50"/>
    </location>
    <ligand>
        <name>FAD</name>
        <dbReference type="ChEBI" id="CHEBI:57692"/>
    </ligand>
</feature>
<dbReference type="Proteomes" id="UP000184330">
    <property type="component" value="Unassembled WGS sequence"/>
</dbReference>
<sequence length="620" mass="67441">MVFIVILRLIVALMILESVIGQVLFPGKIVTKSSDILSSYDYVIVGGGTSGLVVANRLSEDLQTTVLIIEAGGFDEQEDFITIPILSTANVPILGSGAKGTKYDWNMTGVPQAELQNRSIPTPAGKIIGGGTVLNGMVYNRGSKEDYNRWEELGNPGWNFDALLPYFKRAETFTPPSAEVAEWDIEYVPEYHGEHGRVQSSFPRFVWPSSRAYINSMRELNVPILKDSMGGDDAGAFWFLLSLDPKNETRSTSQNFYTPSRPNLHLLANNQVSRVMFQSGSLNVAAIGVEFSTGKGDKMNQVSAVKEVILAAGALHTPQILQLSGIGDTNHLSYLGIETVVDLPGVGANYQDHPLLVTVQSVDISINTGNFSNATWNAEMRSLYDEKREGPYTTAAGNFFAFLPLSLFTNSTSTFISQASAQSPAQYLPPNTSSSIISGYAAQHAILTRDLSSQSLANQEFIFGDTVIIPSLQTPFSRGTVLINSTSPFDFPVINPRYLSNPLDVAVLVAGFKYARTIRATSALQEIGVQETYPGMTVQTDEQIEDFIRDGLNTENHHGCTAAMLPRHLGGVVDSELRVYGVQGLRVIDASIMPMLPAAHLQATVYGIAEKVSATHPPRF</sequence>